<evidence type="ECO:0000256" key="1">
    <source>
        <dbReference type="SAM" id="MobiDB-lite"/>
    </source>
</evidence>
<evidence type="ECO:0000313" key="2">
    <source>
        <dbReference type="EMBL" id="OQV13985.1"/>
    </source>
</evidence>
<sequence>MDYGLIRKKYFPCLCLSLWLSFIGATNRYYQTYLSYGSGDTMIQIIHTQGGSLLPHNKWNVECLDGEAMVGINDSFDDYIRLQSAWCKFMFPLKPPTNGLYPYYPRCHVRNATDQYHCYVPTQHNVTSDTFITAMHTHHPFSWIHRIPQDNLVPFKCCKTPLGYYIDYVSCYYQPTHDPNFEYYDSPFQFIVYCAQGHVMTGLSKKVNPYTAEHRYDWIQCCRVGVGLAPRRAAHPPPVTYMPSGVPTYRARGDLIGIPAEYSSQYRTFRDAQASDQDQADDQGRESGTQTDIHSHRWESTVERNYWKDEKLRRTNREKLLASRTLIKGRESSFWPTVQNQR</sequence>
<dbReference type="EMBL" id="MTYJ01000112">
    <property type="protein sequence ID" value="OQV13985.1"/>
    <property type="molecule type" value="Genomic_DNA"/>
</dbReference>
<comment type="caution">
    <text evidence="2">The sequence shown here is derived from an EMBL/GenBank/DDBJ whole genome shotgun (WGS) entry which is preliminary data.</text>
</comment>
<dbReference type="AlphaFoldDB" id="A0A1W0WFJ3"/>
<dbReference type="Proteomes" id="UP000192578">
    <property type="component" value="Unassembled WGS sequence"/>
</dbReference>
<accession>A0A1W0WFJ3</accession>
<name>A0A1W0WFJ3_HYPEX</name>
<protein>
    <submittedName>
        <fullName evidence="2">Uncharacterized protein</fullName>
    </submittedName>
</protein>
<gene>
    <name evidence="2" type="ORF">BV898_11757</name>
</gene>
<feature type="region of interest" description="Disordered" evidence="1">
    <location>
        <begin position="271"/>
        <end position="295"/>
    </location>
</feature>
<keyword evidence="3" id="KW-1185">Reference proteome</keyword>
<proteinExistence type="predicted"/>
<evidence type="ECO:0000313" key="3">
    <source>
        <dbReference type="Proteomes" id="UP000192578"/>
    </source>
</evidence>
<organism evidence="2 3">
    <name type="scientific">Hypsibius exemplaris</name>
    <name type="common">Freshwater tardigrade</name>
    <dbReference type="NCBI Taxonomy" id="2072580"/>
    <lineage>
        <taxon>Eukaryota</taxon>
        <taxon>Metazoa</taxon>
        <taxon>Ecdysozoa</taxon>
        <taxon>Tardigrada</taxon>
        <taxon>Eutardigrada</taxon>
        <taxon>Parachela</taxon>
        <taxon>Hypsibioidea</taxon>
        <taxon>Hypsibiidae</taxon>
        <taxon>Hypsibius</taxon>
    </lineage>
</organism>
<reference evidence="3" key="1">
    <citation type="submission" date="2017-01" db="EMBL/GenBank/DDBJ databases">
        <title>Comparative genomics of anhydrobiosis in the tardigrade Hypsibius dujardini.</title>
        <authorList>
            <person name="Yoshida Y."/>
            <person name="Koutsovoulos G."/>
            <person name="Laetsch D."/>
            <person name="Stevens L."/>
            <person name="Kumar S."/>
            <person name="Horikawa D."/>
            <person name="Ishino K."/>
            <person name="Komine S."/>
            <person name="Tomita M."/>
            <person name="Blaxter M."/>
            <person name="Arakawa K."/>
        </authorList>
    </citation>
    <scope>NUCLEOTIDE SEQUENCE [LARGE SCALE GENOMIC DNA]</scope>
    <source>
        <strain evidence="3">Z151</strain>
    </source>
</reference>